<accession>A0A0C9U4G9</accession>
<dbReference type="EMBL" id="KN837289">
    <property type="protein sequence ID" value="KIJ29154.1"/>
    <property type="molecule type" value="Genomic_DNA"/>
</dbReference>
<dbReference type="Proteomes" id="UP000054279">
    <property type="component" value="Unassembled WGS sequence"/>
</dbReference>
<reference evidence="1 2" key="1">
    <citation type="submission" date="2014-06" db="EMBL/GenBank/DDBJ databases">
        <title>Evolutionary Origins and Diversification of the Mycorrhizal Mutualists.</title>
        <authorList>
            <consortium name="DOE Joint Genome Institute"/>
            <consortium name="Mycorrhizal Genomics Consortium"/>
            <person name="Kohler A."/>
            <person name="Kuo A."/>
            <person name="Nagy L.G."/>
            <person name="Floudas D."/>
            <person name="Copeland A."/>
            <person name="Barry K.W."/>
            <person name="Cichocki N."/>
            <person name="Veneault-Fourrey C."/>
            <person name="LaButti K."/>
            <person name="Lindquist E.A."/>
            <person name="Lipzen A."/>
            <person name="Lundell T."/>
            <person name="Morin E."/>
            <person name="Murat C."/>
            <person name="Riley R."/>
            <person name="Ohm R."/>
            <person name="Sun H."/>
            <person name="Tunlid A."/>
            <person name="Henrissat B."/>
            <person name="Grigoriev I.V."/>
            <person name="Hibbett D.S."/>
            <person name="Martin F."/>
        </authorList>
    </citation>
    <scope>NUCLEOTIDE SEQUENCE [LARGE SCALE GENOMIC DNA]</scope>
    <source>
        <strain evidence="1 2">SS14</strain>
    </source>
</reference>
<keyword evidence="2" id="KW-1185">Reference proteome</keyword>
<dbReference type="HOGENOM" id="CLU_1267596_0_0_1"/>
<organism evidence="1 2">
    <name type="scientific">Sphaerobolus stellatus (strain SS14)</name>
    <dbReference type="NCBI Taxonomy" id="990650"/>
    <lineage>
        <taxon>Eukaryota</taxon>
        <taxon>Fungi</taxon>
        <taxon>Dikarya</taxon>
        <taxon>Basidiomycota</taxon>
        <taxon>Agaricomycotina</taxon>
        <taxon>Agaricomycetes</taxon>
        <taxon>Phallomycetidae</taxon>
        <taxon>Geastrales</taxon>
        <taxon>Sphaerobolaceae</taxon>
        <taxon>Sphaerobolus</taxon>
    </lineage>
</organism>
<protein>
    <submittedName>
        <fullName evidence="1">Unplaced genomic scaffold SPHSTscaffold_214, whole genome shotgun sequence</fullName>
    </submittedName>
</protein>
<proteinExistence type="predicted"/>
<evidence type="ECO:0000313" key="1">
    <source>
        <dbReference type="EMBL" id="KIJ29154.1"/>
    </source>
</evidence>
<name>A0A0C9U4G9_SPHS4</name>
<sequence length="218" mass="26224">MLIYFRQAQRCRTLEEWPTFKARFFQRLKRLCLTDSAASLTEPELDHGTIETEEDEQEDMLPPERRINRFNWLQIYFEKNWFSQTWLVHITDINLPPGQTKDGTYTTNNWSEAAFLTFNKVFLNLLTTCLRIDRLAAIILGECFPFYEFWPSAEARIPRRIEDMYFRAYQLWDNNHVIAFPERTFRVRDLRDGHPTVYHVDLKIPKCFPCPEWEQTGK</sequence>
<dbReference type="OrthoDB" id="3261052at2759"/>
<evidence type="ECO:0000313" key="2">
    <source>
        <dbReference type="Proteomes" id="UP000054279"/>
    </source>
</evidence>
<dbReference type="AlphaFoldDB" id="A0A0C9U4G9"/>
<gene>
    <name evidence="1" type="ORF">M422DRAFT_269491</name>
</gene>